<evidence type="ECO:0000313" key="1">
    <source>
        <dbReference type="EMBL" id="GAG92605.1"/>
    </source>
</evidence>
<organism evidence="1">
    <name type="scientific">marine sediment metagenome</name>
    <dbReference type="NCBI Taxonomy" id="412755"/>
    <lineage>
        <taxon>unclassified sequences</taxon>
        <taxon>metagenomes</taxon>
        <taxon>ecological metagenomes</taxon>
    </lineage>
</organism>
<name>X1BC52_9ZZZZ</name>
<dbReference type="EMBL" id="BART01022129">
    <property type="protein sequence ID" value="GAG92605.1"/>
    <property type="molecule type" value="Genomic_DNA"/>
</dbReference>
<sequence>MFLYSKELEALEKKDRVSFEELGRVFGKYKDSLPKPKPTVISHE</sequence>
<accession>X1BC52</accession>
<comment type="caution">
    <text evidence="1">The sequence shown here is derived from an EMBL/GenBank/DDBJ whole genome shotgun (WGS) entry which is preliminary data.</text>
</comment>
<proteinExistence type="predicted"/>
<dbReference type="AlphaFoldDB" id="X1BC52"/>
<protein>
    <submittedName>
        <fullName evidence="1">Uncharacterized protein</fullName>
    </submittedName>
</protein>
<reference evidence="1" key="1">
    <citation type="journal article" date="2014" name="Front. Microbiol.">
        <title>High frequency of phylogenetically diverse reductive dehalogenase-homologous genes in deep subseafloor sedimentary metagenomes.</title>
        <authorList>
            <person name="Kawai M."/>
            <person name="Futagami T."/>
            <person name="Toyoda A."/>
            <person name="Takaki Y."/>
            <person name="Nishi S."/>
            <person name="Hori S."/>
            <person name="Arai W."/>
            <person name="Tsubouchi T."/>
            <person name="Morono Y."/>
            <person name="Uchiyama I."/>
            <person name="Ito T."/>
            <person name="Fujiyama A."/>
            <person name="Inagaki F."/>
            <person name="Takami H."/>
        </authorList>
    </citation>
    <scope>NUCLEOTIDE SEQUENCE</scope>
    <source>
        <strain evidence="1">Expedition CK06-06</strain>
    </source>
</reference>
<gene>
    <name evidence="1" type="ORF">S01H4_40598</name>
</gene>